<dbReference type="AlphaFoldDB" id="A0A078KVP9"/>
<dbReference type="InterPro" id="IPR036282">
    <property type="entry name" value="Glutathione-S-Trfase_C_sf"/>
</dbReference>
<keyword evidence="3" id="KW-1185">Reference proteome</keyword>
<evidence type="ECO:0000313" key="3">
    <source>
        <dbReference type="Proteomes" id="UP000044071"/>
    </source>
</evidence>
<evidence type="ECO:0000259" key="1">
    <source>
        <dbReference type="PROSITE" id="PS50404"/>
    </source>
</evidence>
<dbReference type="eggNOG" id="COG0625">
    <property type="taxonomic scope" value="Bacteria"/>
</dbReference>
<dbReference type="PROSITE" id="PS50404">
    <property type="entry name" value="GST_NTER"/>
    <property type="match status" value="1"/>
</dbReference>
<dbReference type="Gene3D" id="3.40.30.10">
    <property type="entry name" value="Glutaredoxin"/>
    <property type="match status" value="1"/>
</dbReference>
<proteinExistence type="predicted"/>
<reference evidence="2 3" key="1">
    <citation type="submission" date="2014-06" db="EMBL/GenBank/DDBJ databases">
        <authorList>
            <person name="Urmite Genomes Urmite Genomes"/>
        </authorList>
    </citation>
    <scope>NUCLEOTIDE SEQUENCE [LARGE SCALE GENOMIC DNA]</scope>
</reference>
<dbReference type="InterPro" id="IPR036249">
    <property type="entry name" value="Thioredoxin-like_sf"/>
</dbReference>
<dbReference type="Pfam" id="PF13409">
    <property type="entry name" value="GST_N_2"/>
    <property type="match status" value="1"/>
</dbReference>
<dbReference type="SUPFAM" id="SSF47616">
    <property type="entry name" value="GST C-terminal domain-like"/>
    <property type="match status" value="1"/>
</dbReference>
<dbReference type="Gene3D" id="1.20.1050.10">
    <property type="match status" value="1"/>
</dbReference>
<dbReference type="Pfam" id="PF13410">
    <property type="entry name" value="GST_C_2"/>
    <property type="match status" value="1"/>
</dbReference>
<protein>
    <submittedName>
        <fullName evidence="2">Glutaredoxin 2</fullName>
    </submittedName>
</protein>
<dbReference type="Proteomes" id="UP000044071">
    <property type="component" value="Unassembled WGS sequence"/>
</dbReference>
<gene>
    <name evidence="2" type="ORF">BN59_02810</name>
</gene>
<dbReference type="PANTHER" id="PTHR44051:SF2">
    <property type="entry name" value="HYPOTHETICAL GLUTATHIONE S-TRANSFERASE LIKE PROTEIN"/>
    <property type="match status" value="1"/>
</dbReference>
<dbReference type="PANTHER" id="PTHR44051">
    <property type="entry name" value="GLUTATHIONE S-TRANSFERASE-RELATED"/>
    <property type="match status" value="1"/>
</dbReference>
<name>A0A078KVP9_9GAMM</name>
<feature type="domain" description="GST N-terminal" evidence="1">
    <location>
        <begin position="1"/>
        <end position="62"/>
    </location>
</feature>
<organism evidence="2 3">
    <name type="scientific">Legionella massiliensis</name>
    <dbReference type="NCBI Taxonomy" id="1034943"/>
    <lineage>
        <taxon>Bacteria</taxon>
        <taxon>Pseudomonadati</taxon>
        <taxon>Pseudomonadota</taxon>
        <taxon>Gammaproteobacteria</taxon>
        <taxon>Legionellales</taxon>
        <taxon>Legionellaceae</taxon>
        <taxon>Legionella</taxon>
    </lineage>
</organism>
<sequence length="181" mass="21260">MALSYANIPIEEREVDLKNKPIELIALSPKATVPVLVLGDGTIIDQSLDIIKWALGQSDPDKWLSKELEKESSELIYSNDYQFKPILDSYKYYQRAEIQDPIYYQQQAGKYLSLLNNLLIKHQYLLADRITIADIAIFPFIRQFYMVDEKWFINSEFTYLVDWLKFFLDSALFLRVMVKKS</sequence>
<dbReference type="EMBL" id="CCSB01000003">
    <property type="protein sequence ID" value="CDZ78500.1"/>
    <property type="molecule type" value="Genomic_DNA"/>
</dbReference>
<accession>A0A078KVP9</accession>
<dbReference type="InterPro" id="IPR004045">
    <property type="entry name" value="Glutathione_S-Trfase_N"/>
</dbReference>
<evidence type="ECO:0000313" key="2">
    <source>
        <dbReference type="EMBL" id="CDZ78500.1"/>
    </source>
</evidence>
<dbReference type="SUPFAM" id="SSF52833">
    <property type="entry name" value="Thioredoxin-like"/>
    <property type="match status" value="1"/>
</dbReference>
<dbReference type="STRING" id="1034943.BN59_02810"/>